<sequence>MTTTDKSEKASYEGSCQCGAIAFRATLALDAPFQCNCSRCRRLNAVMASVAGSDFTLLRGADTLKTFRFNSHTIAHNFCPECGIEPFAQGADRDGNAMYVVNVHCLEGAVYDKNAITHFNGADF</sequence>
<evidence type="ECO:0000256" key="2">
    <source>
        <dbReference type="ARBA" id="ARBA00022723"/>
    </source>
</evidence>
<dbReference type="Gene3D" id="2.170.150.70">
    <property type="match status" value="1"/>
</dbReference>
<dbReference type="Pfam" id="PF04828">
    <property type="entry name" value="GFA"/>
    <property type="match status" value="1"/>
</dbReference>
<evidence type="ECO:0000256" key="1">
    <source>
        <dbReference type="ARBA" id="ARBA00005495"/>
    </source>
</evidence>
<dbReference type="GO" id="GO:0046872">
    <property type="term" value="F:metal ion binding"/>
    <property type="evidence" value="ECO:0007669"/>
    <property type="project" value="UniProtKB-KW"/>
</dbReference>
<evidence type="ECO:0000256" key="3">
    <source>
        <dbReference type="ARBA" id="ARBA00022833"/>
    </source>
</evidence>
<keyword evidence="2" id="KW-0479">Metal-binding</keyword>
<dbReference type="Proteomes" id="UP000199495">
    <property type="component" value="Unassembled WGS sequence"/>
</dbReference>
<dbReference type="AlphaFoldDB" id="A0A1G7SN18"/>
<comment type="similarity">
    <text evidence="1">Belongs to the Gfa family.</text>
</comment>
<keyword evidence="6" id="KW-1185">Reference proteome</keyword>
<dbReference type="PANTHER" id="PTHR28620:SF1">
    <property type="entry name" value="CENP-V_GFA DOMAIN-CONTAINING PROTEIN"/>
    <property type="match status" value="1"/>
</dbReference>
<dbReference type="EMBL" id="FNCS01000001">
    <property type="protein sequence ID" value="SDG24466.1"/>
    <property type="molecule type" value="Genomic_DNA"/>
</dbReference>
<evidence type="ECO:0000313" key="6">
    <source>
        <dbReference type="Proteomes" id="UP000199495"/>
    </source>
</evidence>
<dbReference type="InterPro" id="IPR006913">
    <property type="entry name" value="CENP-V/GFA"/>
</dbReference>
<dbReference type="GO" id="GO:0016846">
    <property type="term" value="F:carbon-sulfur lyase activity"/>
    <property type="evidence" value="ECO:0007669"/>
    <property type="project" value="InterPro"/>
</dbReference>
<dbReference type="InterPro" id="IPR052355">
    <property type="entry name" value="CENP-V-like"/>
</dbReference>
<dbReference type="RefSeq" id="WP_090591253.1">
    <property type="nucleotide sequence ID" value="NZ_FNCS01000001.1"/>
</dbReference>
<dbReference type="STRING" id="440168.SAMN04487974_101616"/>
<dbReference type="PANTHER" id="PTHR28620">
    <property type="entry name" value="CENTROMERE PROTEIN V"/>
    <property type="match status" value="1"/>
</dbReference>
<accession>A0A1G7SN18</accession>
<dbReference type="SUPFAM" id="SSF51316">
    <property type="entry name" value="Mss4-like"/>
    <property type="match status" value="1"/>
</dbReference>
<name>A0A1G7SN18_9HYPH</name>
<dbReference type="OrthoDB" id="9805575at2"/>
<protein>
    <submittedName>
        <fullName evidence="5">Uncharacterized conserved protein</fullName>
    </submittedName>
</protein>
<organism evidence="5 6">
    <name type="scientific">Pelagibacterium luteolum</name>
    <dbReference type="NCBI Taxonomy" id="440168"/>
    <lineage>
        <taxon>Bacteria</taxon>
        <taxon>Pseudomonadati</taxon>
        <taxon>Pseudomonadota</taxon>
        <taxon>Alphaproteobacteria</taxon>
        <taxon>Hyphomicrobiales</taxon>
        <taxon>Devosiaceae</taxon>
        <taxon>Pelagibacterium</taxon>
    </lineage>
</organism>
<evidence type="ECO:0000313" key="5">
    <source>
        <dbReference type="EMBL" id="SDG24466.1"/>
    </source>
</evidence>
<keyword evidence="3" id="KW-0862">Zinc</keyword>
<proteinExistence type="inferred from homology"/>
<dbReference type="InterPro" id="IPR011057">
    <property type="entry name" value="Mss4-like_sf"/>
</dbReference>
<gene>
    <name evidence="5" type="ORF">SAMN04487974_101616</name>
</gene>
<reference evidence="5 6" key="1">
    <citation type="submission" date="2016-10" db="EMBL/GenBank/DDBJ databases">
        <authorList>
            <person name="de Groot N.N."/>
        </authorList>
    </citation>
    <scope>NUCLEOTIDE SEQUENCE [LARGE SCALE GENOMIC DNA]</scope>
    <source>
        <strain evidence="5 6">CGMCC 1.10267</strain>
    </source>
</reference>
<feature type="domain" description="CENP-V/GFA" evidence="4">
    <location>
        <begin position="12"/>
        <end position="112"/>
    </location>
</feature>
<dbReference type="PROSITE" id="PS51891">
    <property type="entry name" value="CENP_V_GFA"/>
    <property type="match status" value="1"/>
</dbReference>
<evidence type="ECO:0000259" key="4">
    <source>
        <dbReference type="PROSITE" id="PS51891"/>
    </source>
</evidence>